<sequence length="96" mass="11065">MLAEPRTESENDTRNPIQSVTDPTATRRPATILQQNRRIPTIHNTHEDQAQHTGHATDQIRGPNRESHHDIGISPHRRPPTPGHQPRHHRETTEYQ</sequence>
<comment type="caution">
    <text evidence="2">The sequence shown here is derived from an EMBL/GenBank/DDBJ whole genome shotgun (WGS) entry which is preliminary data.</text>
</comment>
<evidence type="ECO:0000256" key="1">
    <source>
        <dbReference type="SAM" id="MobiDB-lite"/>
    </source>
</evidence>
<accession>A0A087E298</accession>
<protein>
    <submittedName>
        <fullName evidence="2">Uncharacterized protein</fullName>
    </submittedName>
</protein>
<feature type="region of interest" description="Disordered" evidence="1">
    <location>
        <begin position="1"/>
        <end position="96"/>
    </location>
</feature>
<feature type="compositionally biased region" description="Basic residues" evidence="1">
    <location>
        <begin position="75"/>
        <end position="90"/>
    </location>
</feature>
<organism evidence="2 3">
    <name type="scientific">Bifidobacterium thermacidophilum subsp. thermacidophilum</name>
    <dbReference type="NCBI Taxonomy" id="79262"/>
    <lineage>
        <taxon>Bacteria</taxon>
        <taxon>Bacillati</taxon>
        <taxon>Actinomycetota</taxon>
        <taxon>Actinomycetes</taxon>
        <taxon>Bifidobacteriales</taxon>
        <taxon>Bifidobacteriaceae</taxon>
        <taxon>Bifidobacterium</taxon>
    </lineage>
</organism>
<gene>
    <name evidence="2" type="ORF">THER5_1902</name>
</gene>
<proteinExistence type="predicted"/>
<feature type="compositionally biased region" description="Basic and acidic residues" evidence="1">
    <location>
        <begin position="1"/>
        <end position="13"/>
    </location>
</feature>
<name>A0A087E298_9BIFI</name>
<dbReference type="Proteomes" id="UP000029003">
    <property type="component" value="Unassembled WGS sequence"/>
</dbReference>
<feature type="compositionally biased region" description="Polar residues" evidence="1">
    <location>
        <begin position="14"/>
        <end position="24"/>
    </location>
</feature>
<reference evidence="2 3" key="1">
    <citation type="submission" date="2014-03" db="EMBL/GenBank/DDBJ databases">
        <title>Genomics of Bifidobacteria.</title>
        <authorList>
            <person name="Ventura M."/>
            <person name="Milani C."/>
            <person name="Lugli G.A."/>
        </authorList>
    </citation>
    <scope>NUCLEOTIDE SEQUENCE [LARGE SCALE GENOMIC DNA]</scope>
    <source>
        <strain evidence="2 3">LMG 21395</strain>
    </source>
</reference>
<evidence type="ECO:0000313" key="2">
    <source>
        <dbReference type="EMBL" id="KFJ01899.1"/>
    </source>
</evidence>
<dbReference type="EMBL" id="JGZT01000007">
    <property type="protein sequence ID" value="KFJ01899.1"/>
    <property type="molecule type" value="Genomic_DNA"/>
</dbReference>
<evidence type="ECO:0000313" key="3">
    <source>
        <dbReference type="Proteomes" id="UP000029003"/>
    </source>
</evidence>
<dbReference type="AlphaFoldDB" id="A0A087E298"/>